<keyword evidence="6" id="KW-0032">Aminotransferase</keyword>
<keyword evidence="6" id="KW-0808">Transferase</keyword>
<reference evidence="6" key="1">
    <citation type="submission" date="2020-06" db="EMBL/GenBank/DDBJ databases">
        <title>Legume-microbial interactions unlock mineral nutrients during tropical forest succession.</title>
        <authorList>
            <person name="Epihov D.Z."/>
        </authorList>
    </citation>
    <scope>NUCLEOTIDE SEQUENCE [LARGE SCALE GENOMIC DNA]</scope>
    <source>
        <strain evidence="6">Pan2503</strain>
    </source>
</reference>
<dbReference type="GO" id="GO:0030170">
    <property type="term" value="F:pyridoxal phosphate binding"/>
    <property type="evidence" value="ECO:0007669"/>
    <property type="project" value="UniProtKB-ARBA"/>
</dbReference>
<comment type="similarity">
    <text evidence="2 5">Belongs to the DegT/DnrJ/EryC1 family.</text>
</comment>
<gene>
    <name evidence="6" type="ORF">HRJ53_10745</name>
</gene>
<evidence type="ECO:0000256" key="1">
    <source>
        <dbReference type="ARBA" id="ARBA00022898"/>
    </source>
</evidence>
<dbReference type="AlphaFoldDB" id="A0A7V8NQ39"/>
<dbReference type="PANTHER" id="PTHR30244">
    <property type="entry name" value="TRANSAMINASE"/>
    <property type="match status" value="1"/>
</dbReference>
<keyword evidence="1 4" id="KW-0663">Pyridoxal phosphate</keyword>
<organism evidence="6 7">
    <name type="scientific">Candidatus Acidiferrum panamense</name>
    <dbReference type="NCBI Taxonomy" id="2741543"/>
    <lineage>
        <taxon>Bacteria</taxon>
        <taxon>Pseudomonadati</taxon>
        <taxon>Acidobacteriota</taxon>
        <taxon>Terriglobia</taxon>
        <taxon>Candidatus Acidiferrales</taxon>
        <taxon>Candidatus Acidiferrum</taxon>
    </lineage>
</organism>
<dbReference type="FunFam" id="3.40.640.10:FF:000089">
    <property type="entry name" value="Aminotransferase, DegT/DnrJ/EryC1/StrS family"/>
    <property type="match status" value="1"/>
</dbReference>
<dbReference type="Proteomes" id="UP000567293">
    <property type="component" value="Unassembled WGS sequence"/>
</dbReference>
<dbReference type="InterPro" id="IPR000653">
    <property type="entry name" value="DegT/StrS_aminotransferase"/>
</dbReference>
<evidence type="ECO:0000313" key="7">
    <source>
        <dbReference type="Proteomes" id="UP000567293"/>
    </source>
</evidence>
<evidence type="ECO:0000256" key="4">
    <source>
        <dbReference type="PIRSR" id="PIRSR000390-2"/>
    </source>
</evidence>
<dbReference type="Pfam" id="PF01041">
    <property type="entry name" value="DegT_DnrJ_EryC1"/>
    <property type="match status" value="1"/>
</dbReference>
<dbReference type="GO" id="GO:0008483">
    <property type="term" value="F:transaminase activity"/>
    <property type="evidence" value="ECO:0007669"/>
    <property type="project" value="UniProtKB-KW"/>
</dbReference>
<feature type="active site" description="Proton acceptor" evidence="3">
    <location>
        <position position="196"/>
    </location>
</feature>
<dbReference type="InterPro" id="IPR015422">
    <property type="entry name" value="PyrdxlP-dep_Trfase_small"/>
</dbReference>
<dbReference type="Gene3D" id="3.40.640.10">
    <property type="entry name" value="Type I PLP-dependent aspartate aminotransferase-like (Major domain)"/>
    <property type="match status" value="1"/>
</dbReference>
<evidence type="ECO:0000256" key="2">
    <source>
        <dbReference type="ARBA" id="ARBA00037999"/>
    </source>
</evidence>
<dbReference type="PANTHER" id="PTHR30244:SF36">
    <property type="entry name" value="3-OXO-GLUCOSE-6-PHOSPHATE:GLUTAMATE AMINOTRANSFERASE"/>
    <property type="match status" value="1"/>
</dbReference>
<dbReference type="PIRSF" id="PIRSF000390">
    <property type="entry name" value="PLP_StrS"/>
    <property type="match status" value="1"/>
</dbReference>
<dbReference type="CDD" id="cd00616">
    <property type="entry name" value="AHBA_syn"/>
    <property type="match status" value="1"/>
</dbReference>
<dbReference type="EMBL" id="JACDQQ010001039">
    <property type="protein sequence ID" value="MBA0085464.1"/>
    <property type="molecule type" value="Genomic_DNA"/>
</dbReference>
<dbReference type="Gene3D" id="3.90.1150.10">
    <property type="entry name" value="Aspartate Aminotransferase, domain 1"/>
    <property type="match status" value="1"/>
</dbReference>
<name>A0A7V8NQ39_9BACT</name>
<comment type="caution">
    <text evidence="6">The sequence shown here is derived from an EMBL/GenBank/DDBJ whole genome shotgun (WGS) entry which is preliminary data.</text>
</comment>
<proteinExistence type="inferred from homology"/>
<protein>
    <submittedName>
        <fullName evidence="6">DegT/DnrJ/EryC1/StrS family aminotransferase</fullName>
    </submittedName>
</protein>
<dbReference type="SUPFAM" id="SSF53383">
    <property type="entry name" value="PLP-dependent transferases"/>
    <property type="match status" value="1"/>
</dbReference>
<evidence type="ECO:0000313" key="6">
    <source>
        <dbReference type="EMBL" id="MBA0085464.1"/>
    </source>
</evidence>
<accession>A0A7V8NQ39</accession>
<evidence type="ECO:0000256" key="3">
    <source>
        <dbReference type="PIRSR" id="PIRSR000390-1"/>
    </source>
</evidence>
<dbReference type="GO" id="GO:0000271">
    <property type="term" value="P:polysaccharide biosynthetic process"/>
    <property type="evidence" value="ECO:0007669"/>
    <property type="project" value="TreeGrafter"/>
</dbReference>
<dbReference type="InterPro" id="IPR015424">
    <property type="entry name" value="PyrdxlP-dep_Trfase"/>
</dbReference>
<feature type="modified residue" description="N6-(pyridoxal phosphate)lysine" evidence="4">
    <location>
        <position position="196"/>
    </location>
</feature>
<sequence length="378" mass="41469">MSHPQANPRSEPIPQFDLSDQYAAVGAEIRTAIDRVLSSQQFVLGREGAAFEEEIAVLCGVAHGVGVASGTEALILALRACGVQAGDEVLLPTYTFVATGSAVSALGAKPVFVDIRPETYNLDPVELERRVTSRTRAIIAVHLYGLAADMDPILAFAKSRKLPLIEDCAQAIGALYKGRRAGSFGDAACFSFYPTKNLGAYGDAGMIVSNSAELAAHLGTLRNHGQTTMYRSSEPGWNSRLDEIQAAVLRVKLRHLAEWQGTRRSHAAEYTRLLRQVPGVMPPHEPEGLEHVYHQYTIRTEQRDALQRHLAARRIGTTVYYPYPLHLQPLYAQLGHRAGAFPHAERAAQEVLSLPMYPELRKDQIAHVVEAIAEFLKC</sequence>
<keyword evidence="7" id="KW-1185">Reference proteome</keyword>
<evidence type="ECO:0000256" key="5">
    <source>
        <dbReference type="RuleBase" id="RU004508"/>
    </source>
</evidence>
<dbReference type="InterPro" id="IPR015421">
    <property type="entry name" value="PyrdxlP-dep_Trfase_major"/>
</dbReference>